<proteinExistence type="predicted"/>
<evidence type="ECO:0000313" key="3">
    <source>
        <dbReference type="Proteomes" id="UP000265520"/>
    </source>
</evidence>
<feature type="region of interest" description="Disordered" evidence="1">
    <location>
        <begin position="1"/>
        <end position="61"/>
    </location>
</feature>
<reference evidence="2 3" key="1">
    <citation type="journal article" date="2018" name="Front. Plant Sci.">
        <title>Red Clover (Trifolium pratense) and Zigzag Clover (T. medium) - A Picture of Genomic Similarities and Differences.</title>
        <authorList>
            <person name="Dluhosova J."/>
            <person name="Istvanek J."/>
            <person name="Nedelnik J."/>
            <person name="Repkova J."/>
        </authorList>
    </citation>
    <scope>NUCLEOTIDE SEQUENCE [LARGE SCALE GENOMIC DNA]</scope>
    <source>
        <strain evidence="3">cv. 10/8</strain>
        <tissue evidence="2">Leaf</tissue>
    </source>
</reference>
<comment type="caution">
    <text evidence="2">The sequence shown here is derived from an EMBL/GenBank/DDBJ whole genome shotgun (WGS) entry which is preliminary data.</text>
</comment>
<organism evidence="2 3">
    <name type="scientific">Trifolium medium</name>
    <dbReference type="NCBI Taxonomy" id="97028"/>
    <lineage>
        <taxon>Eukaryota</taxon>
        <taxon>Viridiplantae</taxon>
        <taxon>Streptophyta</taxon>
        <taxon>Embryophyta</taxon>
        <taxon>Tracheophyta</taxon>
        <taxon>Spermatophyta</taxon>
        <taxon>Magnoliopsida</taxon>
        <taxon>eudicotyledons</taxon>
        <taxon>Gunneridae</taxon>
        <taxon>Pentapetalae</taxon>
        <taxon>rosids</taxon>
        <taxon>fabids</taxon>
        <taxon>Fabales</taxon>
        <taxon>Fabaceae</taxon>
        <taxon>Papilionoideae</taxon>
        <taxon>50 kb inversion clade</taxon>
        <taxon>NPAAA clade</taxon>
        <taxon>Hologalegina</taxon>
        <taxon>IRL clade</taxon>
        <taxon>Trifolieae</taxon>
        <taxon>Trifolium</taxon>
    </lineage>
</organism>
<sequence length="61" mass="6126">DSGAPAVLWSVSENGQSGQFAGGTAGSKKESEYAPCNPEQQPSVGESSAIIPSPSYSTGHT</sequence>
<protein>
    <submittedName>
        <fullName evidence="2">Uncharacterized protein</fullName>
    </submittedName>
</protein>
<feature type="non-terminal residue" evidence="2">
    <location>
        <position position="1"/>
    </location>
</feature>
<name>A0A392VWL0_9FABA</name>
<evidence type="ECO:0000256" key="1">
    <source>
        <dbReference type="SAM" id="MobiDB-lite"/>
    </source>
</evidence>
<dbReference type="EMBL" id="LXQA011283878">
    <property type="protein sequence ID" value="MCI91859.1"/>
    <property type="molecule type" value="Genomic_DNA"/>
</dbReference>
<dbReference type="Proteomes" id="UP000265520">
    <property type="component" value="Unassembled WGS sequence"/>
</dbReference>
<accession>A0A392VWL0</accession>
<evidence type="ECO:0000313" key="2">
    <source>
        <dbReference type="EMBL" id="MCI91859.1"/>
    </source>
</evidence>
<dbReference type="AlphaFoldDB" id="A0A392VWL0"/>
<keyword evidence="3" id="KW-1185">Reference proteome</keyword>